<dbReference type="CDD" id="cd00198">
    <property type="entry name" value="vWFA"/>
    <property type="match status" value="1"/>
</dbReference>
<name>A0A397SKP0_9GLOM</name>
<dbReference type="InterPro" id="IPR027417">
    <property type="entry name" value="P-loop_NTPase"/>
</dbReference>
<protein>
    <recommendedName>
        <fullName evidence="2">VWFA domain-containing protein</fullName>
    </recommendedName>
</protein>
<evidence type="ECO:0000259" key="2">
    <source>
        <dbReference type="PROSITE" id="PS50234"/>
    </source>
</evidence>
<dbReference type="Gene3D" id="3.40.50.410">
    <property type="entry name" value="von Willebrand factor, type A domain"/>
    <property type="match status" value="1"/>
</dbReference>
<evidence type="ECO:0000313" key="3">
    <source>
        <dbReference type="EMBL" id="RIA83381.1"/>
    </source>
</evidence>
<dbReference type="SUPFAM" id="SSF53300">
    <property type="entry name" value="vWA-like"/>
    <property type="match status" value="1"/>
</dbReference>
<dbReference type="STRING" id="658196.A0A397SKP0"/>
<feature type="domain" description="VWFA" evidence="2">
    <location>
        <begin position="2268"/>
        <end position="2472"/>
    </location>
</feature>
<sequence length="2502" mass="288943">MQITNFAQVPDNFEFQEDEDINGSAILINPSLPPERTPLAQQQSNVEPKSLPNVQGNETEPPLPQLVTDDVVKQPINLFQQDSRQIMNTSLFSGNNAQRSEGPLKLSDQIQDEDNLIPRDFNQIINIDLFSSNNSQHQQSYENTSKSRVDEILSEESQEQIAIQTSFDELMNTSIFAIKNEIGTSSDSTNGSTSGRDALSDNDNSMIEINFEDNVKNRIDSKKNIRKILKDRNYYSSTQIKNGKDLAEFIPGLYRLLDLCKDDGSNGLVDKIIISKDSLKKLCNDMVSFSFKSISDINYTKLNSFSFRLIGCYGNHTLIAKLLLNNNIIDKQIHDLLIISQSSMSNANKPSLRPGIYLLIVNPDLGLVIHWPEVGCYEENASSQRKKNMTNLHRYLTKLTDHQLCLMSDKDLESFDWHLDNSDTDSDDDDGACYEFEVKKSQEEQEDFKMHSGFKVNLSDIVKTEINNNVQDDVPLYPIVVESTTNQSFVTRKMMKTAKTLSKDTLTCSAISFSTELNKKLKGRCLYINRESMDMKQLELLINNGFKRENELLKPFYTAIDAAKLQMERKKDQERDAVKRDGEIISRMAWKNLKDSYSMFESKINNENSASRENNNKIISEEDINRIQSKYPKIDDMIKEKIKINSHTWCRLKKRYALARVVLFQVSNLSSDMSEKIAESAIQDFYNMFVDKENDIYALVKKYERQSLFFSILSTIREKITFDYSRITQIEEICKNYAKNKPDSEFVRDLINSSFFGKLVDIKEKVVKAFLNEYQKWKTETFPSNVRDMVPKFSFNKQLQDRINEEFSREKREIENYEFERICNELEKKYHDGPLRLNILNVTTDYRRSFRLTHELETTQPNQLKITIYETSLNEQDILQIQDNEFYIPTPILSRRYGITFQIDPAVYDFRKISQFKNHKFLLVLYNKKMERIEIFFDTAQRLAQNFNSYSIKPFRTLHTDENFLIAINEPRELIAIYNSKNVVLNVFSFNDGQNLYARNSNIQLLQWYNNMIPNLQHFLFIKDTEELCFVEKDGRARIFNLINQQFRPAVCKLPSNTVNVLSSPDGSCIVAFVKEKIEVDNPTNDDDGESDEEIDSIADKAENNNVKELCRANVYFCANFGDPISKVIDLPPSLQSLEFLEFTCINRWQTHLMSLDLQNGCFNSVIIKITLEKTQYRFQERMQRQTIGHVKFINSSQSNIDYTLIEGKNTHFKKSVQNGENIVIMGEKYNVIKVLSDTKLKVAGNFKPLNEFDKWSDFRIEPKTKLNGLIDAYKLMFDKYSVENYIDPEQNRPLSLKIVLDVDEGDNDIEEYGEKFKEYINEIFEDLKRSTKKPASILKKFSTSVTTFQELDIENVEFQMKYPSEYELGEWVIQLCCLIPIQIAVARNNLFQPLRDGLSSNEIEHDDDYGHHVDSIAKNISFGWYEGIFKHFGDKKVKVVSSMGEQSCGKSFMLNHLIGTTFDGSAMRCTEGVWMSLVNTKEYIYVALDFEGLKSLERTPQEDLFLTLFNTVVSNLILFKNQFAINRDMSTMFQRFQDGATLFESDSKIFQAKLCIIIKDVPKTDKDDIVREFKSKFSQLVSEEGEDNFISRMYKGGLDIIPWPMFNDAAWFKTLLTVNKKLDKQEPKYGNARTFLQNTKVIMAKLKICDWGSLDENLIQIRVATLKRLLPTVISYGLEQKDSVTEQLMDRDSGEPIDDPTVGLSDISNDFKKSTELLPDSDIQLYEENGSFERLSEEVRCYFEEIVQPRKESSDDIKWFASFDRFSKYIIERRVLRVQKWYAQNTAKFPQDNSDIINGKYAMEQEINKLTLFWTLCGLTCHHCGLKCVKNRDHKENHDCLTDHRCHFPCHFVEAHNNKLISKIPTCSHKAGHEGKHACDKISHLCGKPCNLIDRRNCQKVCSKETDHDDGEHLCQSTIHYCGKDCSLSTHTQKGVYKCPNKCIKPYEEQHDTHRCENETCPIRCPIPDCKERCQSNDHFHSDLQVDHFCGNEHQCQKDCEEAGICKITIEPKKQEEVYKGLVKDTSITFTKYIQSSATLKCNKKIPPNKFEHIGKHTHGENSFHFCDAKCQFCEYFCTLPYGHAQIHETRHGNMTQTEFTGEDNEFEYAGHKLRIGDQGTFVLCNLHCKDSSRHRHIDYCKNEENCKSGNQGQDIQHINGKVQPNPDRPKDFISHKLFWERTGFKDPYSFQEQQEFTKCDHECSDENHHKSQGSSAPSPTKSFCELQLFHAPLNSSSNPPNNIGYISLDGHHFNCENPSTREAAFHIIFVLDRSGSMCCNDKKPIPYFPIYNDLIRNHNNRTGAVYQAVYQFMDARINSAPANQNQMSSTIRDSISLILFDHEVIVPFENRDLTDPRDLLNSMLQHQARGGTSYDLAIQKAGFLITNYFDPTKVNIIIFLSDGLCGTPYNQLHTICKQNKTRGSPLYLYTVLFSNDSRSHSLEEMAKIAQSYHPTNVSSGALRCQFTRTVNEVTLVNHFTGVAESLRKHKPALLKKNPGL</sequence>
<dbReference type="SMART" id="SM00327">
    <property type="entry name" value="VWA"/>
    <property type="match status" value="1"/>
</dbReference>
<dbReference type="EMBL" id="QKYT01000577">
    <property type="protein sequence ID" value="RIA83381.1"/>
    <property type="molecule type" value="Genomic_DNA"/>
</dbReference>
<keyword evidence="4" id="KW-1185">Reference proteome</keyword>
<gene>
    <name evidence="3" type="ORF">C1645_809251</name>
</gene>
<reference evidence="3 4" key="1">
    <citation type="submission" date="2018-06" db="EMBL/GenBank/DDBJ databases">
        <title>Comparative genomics reveals the genomic features of Rhizophagus irregularis, R. cerebriforme, R. diaphanum and Gigaspora rosea, and their symbiotic lifestyle signature.</title>
        <authorList>
            <person name="Morin E."/>
            <person name="San Clemente H."/>
            <person name="Chen E.C.H."/>
            <person name="De La Providencia I."/>
            <person name="Hainaut M."/>
            <person name="Kuo A."/>
            <person name="Kohler A."/>
            <person name="Murat C."/>
            <person name="Tang N."/>
            <person name="Roy S."/>
            <person name="Loubradou J."/>
            <person name="Henrissat B."/>
            <person name="Grigoriev I.V."/>
            <person name="Corradi N."/>
            <person name="Roux C."/>
            <person name="Martin F.M."/>
        </authorList>
    </citation>
    <scope>NUCLEOTIDE SEQUENCE [LARGE SCALE GENOMIC DNA]</scope>
    <source>
        <strain evidence="3 4">DAOM 227022</strain>
    </source>
</reference>
<evidence type="ECO:0000256" key="1">
    <source>
        <dbReference type="SAM" id="MobiDB-lite"/>
    </source>
</evidence>
<dbReference type="OrthoDB" id="2343366at2759"/>
<dbReference type="Gene3D" id="3.40.50.300">
    <property type="entry name" value="P-loop containing nucleotide triphosphate hydrolases"/>
    <property type="match status" value="1"/>
</dbReference>
<dbReference type="InterPro" id="IPR002035">
    <property type="entry name" value="VWF_A"/>
</dbReference>
<accession>A0A397SKP0</accession>
<feature type="compositionally biased region" description="Polar residues" evidence="1">
    <location>
        <begin position="39"/>
        <end position="58"/>
    </location>
</feature>
<dbReference type="PANTHER" id="PTHR22796">
    <property type="entry name" value="URG4-RELATED"/>
    <property type="match status" value="1"/>
</dbReference>
<dbReference type="SUPFAM" id="SSF52540">
    <property type="entry name" value="P-loop containing nucleoside triphosphate hydrolases"/>
    <property type="match status" value="1"/>
</dbReference>
<dbReference type="PANTHER" id="PTHR22796:SF1">
    <property type="entry name" value="VWFA DOMAIN-CONTAINING PROTEIN"/>
    <property type="match status" value="1"/>
</dbReference>
<dbReference type="InterPro" id="IPR036465">
    <property type="entry name" value="vWFA_dom_sf"/>
</dbReference>
<dbReference type="Proteomes" id="UP000265703">
    <property type="component" value="Unassembled WGS sequence"/>
</dbReference>
<comment type="caution">
    <text evidence="3">The sequence shown here is derived from an EMBL/GenBank/DDBJ whole genome shotgun (WGS) entry which is preliminary data.</text>
</comment>
<feature type="region of interest" description="Disordered" evidence="1">
    <location>
        <begin position="30"/>
        <end position="61"/>
    </location>
</feature>
<proteinExistence type="predicted"/>
<dbReference type="PROSITE" id="PS50234">
    <property type="entry name" value="VWFA"/>
    <property type="match status" value="1"/>
</dbReference>
<organism evidence="3 4">
    <name type="scientific">Glomus cerebriforme</name>
    <dbReference type="NCBI Taxonomy" id="658196"/>
    <lineage>
        <taxon>Eukaryota</taxon>
        <taxon>Fungi</taxon>
        <taxon>Fungi incertae sedis</taxon>
        <taxon>Mucoromycota</taxon>
        <taxon>Glomeromycotina</taxon>
        <taxon>Glomeromycetes</taxon>
        <taxon>Glomerales</taxon>
        <taxon>Glomeraceae</taxon>
        <taxon>Glomus</taxon>
    </lineage>
</organism>
<evidence type="ECO:0000313" key="4">
    <source>
        <dbReference type="Proteomes" id="UP000265703"/>
    </source>
</evidence>